<evidence type="ECO:0000313" key="4">
    <source>
        <dbReference type="Proteomes" id="UP000024635"/>
    </source>
</evidence>
<dbReference type="EMBL" id="JARK01001366">
    <property type="protein sequence ID" value="EYC17475.1"/>
    <property type="molecule type" value="Genomic_DNA"/>
</dbReference>
<organism evidence="3 4">
    <name type="scientific">Ancylostoma ceylanicum</name>
    <dbReference type="NCBI Taxonomy" id="53326"/>
    <lineage>
        <taxon>Eukaryota</taxon>
        <taxon>Metazoa</taxon>
        <taxon>Ecdysozoa</taxon>
        <taxon>Nematoda</taxon>
        <taxon>Chromadorea</taxon>
        <taxon>Rhabditida</taxon>
        <taxon>Rhabditina</taxon>
        <taxon>Rhabditomorpha</taxon>
        <taxon>Strongyloidea</taxon>
        <taxon>Ancylostomatidae</taxon>
        <taxon>Ancylostomatinae</taxon>
        <taxon>Ancylostoma</taxon>
    </lineage>
</organism>
<name>A0A016UQL3_9BILA</name>
<evidence type="ECO:0000256" key="2">
    <source>
        <dbReference type="SAM" id="SignalP"/>
    </source>
</evidence>
<feature type="signal peptide" evidence="2">
    <location>
        <begin position="1"/>
        <end position="17"/>
    </location>
</feature>
<gene>
    <name evidence="3" type="primary">Acey_s0030.g2073</name>
    <name evidence="3" type="ORF">Y032_0030g2073</name>
</gene>
<comment type="caution">
    <text evidence="3">The sequence shown here is derived from an EMBL/GenBank/DDBJ whole genome shotgun (WGS) entry which is preliminary data.</text>
</comment>
<keyword evidence="4" id="KW-1185">Reference proteome</keyword>
<accession>A0A016UQL3</accession>
<evidence type="ECO:0000313" key="3">
    <source>
        <dbReference type="EMBL" id="EYC17475.1"/>
    </source>
</evidence>
<reference evidence="4" key="1">
    <citation type="journal article" date="2015" name="Nat. Genet.">
        <title>The genome and transcriptome of the zoonotic hookworm Ancylostoma ceylanicum identify infection-specific gene families.</title>
        <authorList>
            <person name="Schwarz E.M."/>
            <person name="Hu Y."/>
            <person name="Antoshechkin I."/>
            <person name="Miller M.M."/>
            <person name="Sternberg P.W."/>
            <person name="Aroian R.V."/>
        </authorList>
    </citation>
    <scope>NUCLEOTIDE SEQUENCE</scope>
    <source>
        <strain evidence="4">HY135</strain>
    </source>
</reference>
<feature type="compositionally biased region" description="Polar residues" evidence="1">
    <location>
        <begin position="61"/>
        <end position="75"/>
    </location>
</feature>
<feature type="chain" id="PRO_5001488538" evidence="2">
    <location>
        <begin position="18"/>
        <end position="147"/>
    </location>
</feature>
<keyword evidence="2" id="KW-0732">Signal</keyword>
<proteinExistence type="predicted"/>
<protein>
    <submittedName>
        <fullName evidence="3">Uncharacterized protein</fullName>
    </submittedName>
</protein>
<feature type="region of interest" description="Disordered" evidence="1">
    <location>
        <begin position="95"/>
        <end position="147"/>
    </location>
</feature>
<dbReference type="Proteomes" id="UP000024635">
    <property type="component" value="Unassembled WGS sequence"/>
</dbReference>
<feature type="region of interest" description="Disordered" evidence="1">
    <location>
        <begin position="48"/>
        <end position="80"/>
    </location>
</feature>
<feature type="compositionally biased region" description="Polar residues" evidence="1">
    <location>
        <begin position="104"/>
        <end position="115"/>
    </location>
</feature>
<evidence type="ECO:0000256" key="1">
    <source>
        <dbReference type="SAM" id="MobiDB-lite"/>
    </source>
</evidence>
<sequence length="147" mass="16587">MVVDALVLLPLFHILLLFNEDLRVKCAYASISFEFLYAKQKAPLSATTSQGHLSHKEQATQDKQLSTGPKTNKNTLKAKEMRIWGMRGKMCKKRGMRAHPINIDQPQASTVQSTRTNKENRRKPTLPGPKPNEDRSLRAQKLSTDCA</sequence>
<dbReference type="AlphaFoldDB" id="A0A016UQL3"/>